<dbReference type="EMBL" id="JAAFYZ010000140">
    <property type="protein sequence ID" value="MBS2551456.1"/>
    <property type="molecule type" value="Genomic_DNA"/>
</dbReference>
<evidence type="ECO:0000313" key="11">
    <source>
        <dbReference type="Proteomes" id="UP000730482"/>
    </source>
</evidence>
<protein>
    <recommendedName>
        <fullName evidence="1">non-specific serine/threonine protein kinase</fullName>
        <ecNumber evidence="1">2.7.11.1</ecNumber>
    </recommendedName>
</protein>
<dbReference type="PROSITE" id="PS50011">
    <property type="entry name" value="PROTEIN_KINASE_DOM"/>
    <property type="match status" value="1"/>
</dbReference>
<dbReference type="InterPro" id="IPR000719">
    <property type="entry name" value="Prot_kinase_dom"/>
</dbReference>
<dbReference type="PANTHER" id="PTHR43289">
    <property type="entry name" value="MITOGEN-ACTIVATED PROTEIN KINASE KINASE KINASE 20-RELATED"/>
    <property type="match status" value="1"/>
</dbReference>
<evidence type="ECO:0000256" key="2">
    <source>
        <dbReference type="ARBA" id="ARBA00022527"/>
    </source>
</evidence>
<name>A0ABS5KZF5_9ACTN</name>
<feature type="compositionally biased region" description="Pro residues" evidence="8">
    <location>
        <begin position="684"/>
        <end position="712"/>
    </location>
</feature>
<feature type="binding site" evidence="7">
    <location>
        <position position="41"/>
    </location>
    <ligand>
        <name>ATP</name>
        <dbReference type="ChEBI" id="CHEBI:30616"/>
    </ligand>
</feature>
<dbReference type="InterPro" id="IPR008271">
    <property type="entry name" value="Ser/Thr_kinase_AS"/>
</dbReference>
<evidence type="ECO:0000256" key="6">
    <source>
        <dbReference type="ARBA" id="ARBA00022840"/>
    </source>
</evidence>
<evidence type="ECO:0000256" key="7">
    <source>
        <dbReference type="PROSITE-ProRule" id="PRU10141"/>
    </source>
</evidence>
<gene>
    <name evidence="10" type="ORF">KGQ19_31770</name>
</gene>
<dbReference type="PROSITE" id="PS50231">
    <property type="entry name" value="RICIN_B_LECTIN"/>
    <property type="match status" value="1"/>
</dbReference>
<dbReference type="Pfam" id="PF00069">
    <property type="entry name" value="Pkinase"/>
    <property type="match status" value="1"/>
</dbReference>
<feature type="compositionally biased region" description="Low complexity" evidence="8">
    <location>
        <begin position="411"/>
        <end position="447"/>
    </location>
</feature>
<organism evidence="10 11">
    <name type="scientific">Catenulispora pinistramenti</name>
    <dbReference type="NCBI Taxonomy" id="2705254"/>
    <lineage>
        <taxon>Bacteria</taxon>
        <taxon>Bacillati</taxon>
        <taxon>Actinomycetota</taxon>
        <taxon>Actinomycetes</taxon>
        <taxon>Catenulisporales</taxon>
        <taxon>Catenulisporaceae</taxon>
        <taxon>Catenulispora</taxon>
    </lineage>
</organism>
<evidence type="ECO:0000256" key="5">
    <source>
        <dbReference type="ARBA" id="ARBA00022777"/>
    </source>
</evidence>
<keyword evidence="3" id="KW-0808">Transferase</keyword>
<dbReference type="Gene3D" id="2.80.10.50">
    <property type="match status" value="1"/>
</dbReference>
<keyword evidence="11" id="KW-1185">Reference proteome</keyword>
<feature type="compositionally biased region" description="Low complexity" evidence="8">
    <location>
        <begin position="713"/>
        <end position="722"/>
    </location>
</feature>
<keyword evidence="6 7" id="KW-0067">ATP-binding</keyword>
<evidence type="ECO:0000256" key="4">
    <source>
        <dbReference type="ARBA" id="ARBA00022741"/>
    </source>
</evidence>
<keyword evidence="2" id="KW-0723">Serine/threonine-protein kinase</keyword>
<dbReference type="GO" id="GO:0016301">
    <property type="term" value="F:kinase activity"/>
    <property type="evidence" value="ECO:0007669"/>
    <property type="project" value="UniProtKB-KW"/>
</dbReference>
<evidence type="ECO:0000256" key="1">
    <source>
        <dbReference type="ARBA" id="ARBA00012513"/>
    </source>
</evidence>
<dbReference type="PROSITE" id="PS00107">
    <property type="entry name" value="PROTEIN_KINASE_ATP"/>
    <property type="match status" value="1"/>
</dbReference>
<dbReference type="Gene3D" id="1.10.510.10">
    <property type="entry name" value="Transferase(Phosphotransferase) domain 1"/>
    <property type="match status" value="1"/>
</dbReference>
<keyword evidence="5 10" id="KW-0418">Kinase</keyword>
<feature type="region of interest" description="Disordered" evidence="8">
    <location>
        <begin position="610"/>
        <end position="726"/>
    </location>
</feature>
<keyword evidence="4 7" id="KW-0547">Nucleotide-binding</keyword>
<proteinExistence type="predicted"/>
<dbReference type="Proteomes" id="UP000730482">
    <property type="component" value="Unassembled WGS sequence"/>
</dbReference>
<dbReference type="InterPro" id="IPR011009">
    <property type="entry name" value="Kinase-like_dom_sf"/>
</dbReference>
<dbReference type="SUPFAM" id="SSF50370">
    <property type="entry name" value="Ricin B-like lectins"/>
    <property type="match status" value="1"/>
</dbReference>
<dbReference type="PANTHER" id="PTHR43289:SF6">
    <property type="entry name" value="SERINE_THREONINE-PROTEIN KINASE NEKL-3"/>
    <property type="match status" value="1"/>
</dbReference>
<dbReference type="InterPro" id="IPR035992">
    <property type="entry name" value="Ricin_B-like_lectins"/>
</dbReference>
<dbReference type="InterPro" id="IPR017441">
    <property type="entry name" value="Protein_kinase_ATP_BS"/>
</dbReference>
<evidence type="ECO:0000256" key="3">
    <source>
        <dbReference type="ARBA" id="ARBA00022679"/>
    </source>
</evidence>
<sequence length="866" mass="88016">MWGEGTVLSGRYQLRQRIGGGSMGDVWRALDTVLGREVAVKILLPALLEDEGFAARFHTEARVLAALSHPGIVSVYDYGQTDDPRTAFLVMELITGRPLSDLLDDSAPLSQASTLAIVAQTLEALQVAHDRGIVHRDVKPANLMLRDGAVVVTDFGVARTADARRLTAADVVLGTAVYAAPEQARHSMVSAAADQYAVGVIAYECLAGFPPFDGDTPLGIMMKHLQEPVPPLPDTVPEPVRELVMRALAKDPAERFGSAKEMARAARRLLSRDGSLTRTGTPEDSFQTGVVVAEMEAADADADGDADTASTGPVAGAIAAGHAVLPVARADGDFMSFTVLPREAEPEDEDAEVQAASAGLDESATEEIPPAWASYAIRPPNAVEDWASFTVGEAAEETVPLPDAEGEFDGAEGLPGAAVPPVAGAEGAAHAEAAEGPHGVPGGRVVPQDSFTVGVVPEDEGQDPAGAAEPASPRRGRLRRVFGAGAPEVPAEASGDGAAGDGPVRAAGAEDLSGRAEPPAADEDAGGYGGSGRAVPQDSFMVGVEPDLAPEDSDAEPDGQAEHDSGGPGGGASGGPGSAQPNRRRTVVLTGAAAVVAAVVAVAIAYPLSGSNSSAAGAVAATRSASSSGSTDPGSVDPSSVTSLPSSTAGTSATTSKSSASSASSTPSPTIPSSSTAVVTLTTPGPPNPPGPSTKPGPSTAPRPPVSSPSPGPTAGSSPSTPIKTGYITNVGDADVIDTYHYDGLANLSDSAPLTVEAQAAGQPEETFQVTPSVIDGVTVYQFGNALSTKELIDDDGSGDGKISLYHVNNAPNQKWWLATDGRVPPGAYYLHNQQFSDCLTDNGSGQALSTKPCASGNKAQEWYLP</sequence>
<evidence type="ECO:0000259" key="9">
    <source>
        <dbReference type="PROSITE" id="PS50011"/>
    </source>
</evidence>
<evidence type="ECO:0000256" key="8">
    <source>
        <dbReference type="SAM" id="MobiDB-lite"/>
    </source>
</evidence>
<dbReference type="SUPFAM" id="SSF56112">
    <property type="entry name" value="Protein kinase-like (PK-like)"/>
    <property type="match status" value="1"/>
</dbReference>
<dbReference type="RefSeq" id="WP_212016024.1">
    <property type="nucleotide sequence ID" value="NZ_JAAFYZ010000140.1"/>
</dbReference>
<comment type="caution">
    <text evidence="10">The sequence shown here is derived from an EMBL/GenBank/DDBJ whole genome shotgun (WGS) entry which is preliminary data.</text>
</comment>
<dbReference type="CDD" id="cd14014">
    <property type="entry name" value="STKc_PknB_like"/>
    <property type="match status" value="1"/>
</dbReference>
<feature type="compositionally biased region" description="Low complexity" evidence="8">
    <location>
        <begin position="610"/>
        <end position="683"/>
    </location>
</feature>
<feature type="compositionally biased region" description="Acidic residues" evidence="8">
    <location>
        <begin position="548"/>
        <end position="559"/>
    </location>
</feature>
<feature type="compositionally biased region" description="Gly residues" evidence="8">
    <location>
        <begin position="566"/>
        <end position="577"/>
    </location>
</feature>
<feature type="domain" description="Protein kinase" evidence="9">
    <location>
        <begin position="12"/>
        <end position="270"/>
    </location>
</feature>
<dbReference type="PROSITE" id="PS00108">
    <property type="entry name" value="PROTEIN_KINASE_ST"/>
    <property type="match status" value="1"/>
</dbReference>
<reference evidence="10 11" key="1">
    <citation type="submission" date="2020-02" db="EMBL/GenBank/DDBJ databases">
        <title>Acidophilic actinobacteria isolated from forest soil.</title>
        <authorList>
            <person name="Golinska P."/>
        </authorList>
    </citation>
    <scope>NUCLEOTIDE SEQUENCE [LARGE SCALE GENOMIC DNA]</scope>
    <source>
        <strain evidence="10 11">NL8</strain>
    </source>
</reference>
<accession>A0ABS5KZF5</accession>
<feature type="region of interest" description="Disordered" evidence="8">
    <location>
        <begin position="403"/>
        <end position="585"/>
    </location>
</feature>
<dbReference type="EC" id="2.7.11.1" evidence="1"/>
<evidence type="ECO:0000313" key="10">
    <source>
        <dbReference type="EMBL" id="MBS2551456.1"/>
    </source>
</evidence>
<dbReference type="SMART" id="SM00220">
    <property type="entry name" value="S_TKc"/>
    <property type="match status" value="1"/>
</dbReference>
<dbReference type="Gene3D" id="3.30.200.20">
    <property type="entry name" value="Phosphorylase Kinase, domain 1"/>
    <property type="match status" value="1"/>
</dbReference>